<dbReference type="InterPro" id="IPR002052">
    <property type="entry name" value="DNA_methylase_N6_adenine_CS"/>
</dbReference>
<dbReference type="InterPro" id="IPR050953">
    <property type="entry name" value="N4_N6_ade-DNA_methylase"/>
</dbReference>
<evidence type="ECO:0000256" key="5">
    <source>
        <dbReference type="ARBA" id="ARBA00022691"/>
    </source>
</evidence>
<dbReference type="PANTHER" id="PTHR33841">
    <property type="entry name" value="DNA METHYLTRANSFERASE YEEA-RELATED"/>
    <property type="match status" value="1"/>
</dbReference>
<keyword evidence="7" id="KW-0175">Coiled coil</keyword>
<dbReference type="GO" id="GO:0006304">
    <property type="term" value="P:DNA modification"/>
    <property type="evidence" value="ECO:0007669"/>
    <property type="project" value="InterPro"/>
</dbReference>
<dbReference type="PANTHER" id="PTHR33841:SF5">
    <property type="entry name" value="DNA METHYLASE (MODIFICATION METHYLASE) (METHYLTRANSFERASE)-RELATED"/>
    <property type="match status" value="1"/>
</dbReference>
<dbReference type="GO" id="GO:0003676">
    <property type="term" value="F:nucleic acid binding"/>
    <property type="evidence" value="ECO:0007669"/>
    <property type="project" value="InterPro"/>
</dbReference>
<evidence type="ECO:0000256" key="4">
    <source>
        <dbReference type="ARBA" id="ARBA00022679"/>
    </source>
</evidence>
<dbReference type="GO" id="GO:0032259">
    <property type="term" value="P:methylation"/>
    <property type="evidence" value="ECO:0007669"/>
    <property type="project" value="UniProtKB-KW"/>
</dbReference>
<dbReference type="AlphaFoldDB" id="A0A0E3K4D1"/>
<keyword evidence="3 10" id="KW-0489">Methyltransferase</keyword>
<name>A0A0E3K4D1_CLOSL</name>
<feature type="domain" description="Type II methyltransferase M.TaqI-like" evidence="8">
    <location>
        <begin position="80"/>
        <end position="195"/>
    </location>
</feature>
<proteinExistence type="inferred from homology"/>
<sequence length="549" mass="63462">MLLREDATTQKLRGAYYTPEKLAEFIVKQFEKDIKSGNIKTILEPSCGDGVFLDELSKNRYIHNVDLILGVEIEKEEAKKAKNKAIENIKIVNDDFISLYDKELKNKKYDLIIGNPPYIRYQYLTDEQRSVQSDILVHNGMKSNKLINAWVCFLVAAVELLNENGNIAFVIPAEILQVAYAEDLRLFLSNMLEKIIIITFQELIFQNIEQEVVVLIGKKNSKRALKSSKISIKQLKNLDCLDSTKLKKVQYQSIEHTKGKWTKYFVEDIHASLIEKIKEDNRFTTLGRMGKVNVGITTGNNDYFSVTKDVVKQYSLQDVVIPLIGRSSHAHGIYFTYEDWQINVNSGKNAYLISFPENIQYENYPQKHKEYIRKGEDDKANTGYKCRIRKRWYIVPSIWVPDAFLLRRNNAFPKFVLNNINAVSTDTMHRIKFNEGINRDKVLLSYYNSISFAFTEINGRSYGGGVLEILPGEASNIVLPDLSEFSLEETKRLLLLIDNTIRNNLSIDALLDEVDKIVLIDFLGISEEICREFRNIWKILMNRRHIRAK</sequence>
<dbReference type="InterPro" id="IPR011639">
    <property type="entry name" value="MethylTrfase_TaqI-like_dom"/>
</dbReference>
<evidence type="ECO:0000256" key="3">
    <source>
        <dbReference type="ARBA" id="ARBA00022603"/>
    </source>
</evidence>
<keyword evidence="5" id="KW-0949">S-adenosyl-L-methionine</keyword>
<keyword evidence="4 10" id="KW-0808">Transferase</keyword>
<evidence type="ECO:0000256" key="1">
    <source>
        <dbReference type="ARBA" id="ARBA00006594"/>
    </source>
</evidence>
<evidence type="ECO:0000313" key="10">
    <source>
        <dbReference type="EMBL" id="AKA72308.1"/>
    </source>
</evidence>
<feature type="coiled-coil region" evidence="7">
    <location>
        <begin position="68"/>
        <end position="95"/>
    </location>
</feature>
<comment type="catalytic activity">
    <reaction evidence="6">
        <text>a 2'-deoxyadenosine in DNA + S-adenosyl-L-methionine = an N(6)-methyl-2'-deoxyadenosine in DNA + S-adenosyl-L-homocysteine + H(+)</text>
        <dbReference type="Rhea" id="RHEA:15197"/>
        <dbReference type="Rhea" id="RHEA-COMP:12418"/>
        <dbReference type="Rhea" id="RHEA-COMP:12419"/>
        <dbReference type="ChEBI" id="CHEBI:15378"/>
        <dbReference type="ChEBI" id="CHEBI:57856"/>
        <dbReference type="ChEBI" id="CHEBI:59789"/>
        <dbReference type="ChEBI" id="CHEBI:90615"/>
        <dbReference type="ChEBI" id="CHEBI:90616"/>
        <dbReference type="EC" id="2.1.1.72"/>
    </reaction>
</comment>
<dbReference type="KEGG" id="csq:CSCA_5183"/>
<dbReference type="InterPro" id="IPR029063">
    <property type="entry name" value="SAM-dependent_MTases_sf"/>
</dbReference>
<feature type="domain" description="Type II methyltransferase M.Eco57I C-terminal" evidence="9">
    <location>
        <begin position="259"/>
        <end position="519"/>
    </location>
</feature>
<dbReference type="EC" id="2.1.1.72" evidence="2"/>
<gene>
    <name evidence="10" type="ORF">CSCA_5183</name>
</gene>
<evidence type="ECO:0000313" key="11">
    <source>
        <dbReference type="Proteomes" id="UP000033115"/>
    </source>
</evidence>
<dbReference type="Proteomes" id="UP000033115">
    <property type="component" value="Chromosome"/>
</dbReference>
<accession>A0A0E3K4D1</accession>
<dbReference type="Pfam" id="PF07669">
    <property type="entry name" value="Eco57I"/>
    <property type="match status" value="1"/>
</dbReference>
<reference evidence="10 11" key="1">
    <citation type="journal article" date="2015" name="J. Biotechnol.">
        <title>Complete genome sequence of a malodorant-producing acetogen, Clostridium scatologenes ATCC 25775(T).</title>
        <authorList>
            <person name="Zhu Z."/>
            <person name="Guo T."/>
            <person name="Zheng H."/>
            <person name="Song T."/>
            <person name="Ouyang P."/>
            <person name="Xie J."/>
        </authorList>
    </citation>
    <scope>NUCLEOTIDE SEQUENCE [LARGE SCALE GENOMIC DNA]</scope>
    <source>
        <strain evidence="10 11">ATCC 25775</strain>
    </source>
</reference>
<dbReference type="STRING" id="1548.CSCA_5183"/>
<evidence type="ECO:0000259" key="8">
    <source>
        <dbReference type="Pfam" id="PF07669"/>
    </source>
</evidence>
<evidence type="ECO:0000256" key="6">
    <source>
        <dbReference type="ARBA" id="ARBA00047942"/>
    </source>
</evidence>
<organism evidence="10 11">
    <name type="scientific">Clostridium scatologenes</name>
    <dbReference type="NCBI Taxonomy" id="1548"/>
    <lineage>
        <taxon>Bacteria</taxon>
        <taxon>Bacillati</taxon>
        <taxon>Bacillota</taxon>
        <taxon>Clostridia</taxon>
        <taxon>Eubacteriales</taxon>
        <taxon>Clostridiaceae</taxon>
        <taxon>Clostridium</taxon>
    </lineage>
</organism>
<evidence type="ECO:0000256" key="7">
    <source>
        <dbReference type="SAM" id="Coils"/>
    </source>
</evidence>
<dbReference type="SUPFAM" id="SSF53335">
    <property type="entry name" value="S-adenosyl-L-methionine-dependent methyltransferases"/>
    <property type="match status" value="1"/>
</dbReference>
<keyword evidence="11" id="KW-1185">Reference proteome</keyword>
<evidence type="ECO:0000259" key="9">
    <source>
        <dbReference type="Pfam" id="PF22837"/>
    </source>
</evidence>
<evidence type="ECO:0000256" key="2">
    <source>
        <dbReference type="ARBA" id="ARBA00011900"/>
    </source>
</evidence>
<dbReference type="EMBL" id="CP009933">
    <property type="protein sequence ID" value="AKA72308.1"/>
    <property type="molecule type" value="Genomic_DNA"/>
</dbReference>
<protein>
    <recommendedName>
        <fullName evidence="2">site-specific DNA-methyltransferase (adenine-specific)</fullName>
        <ecNumber evidence="2">2.1.1.72</ecNumber>
    </recommendedName>
</protein>
<dbReference type="InterPro" id="IPR054520">
    <property type="entry name" value="M_Eco57I_C"/>
</dbReference>
<dbReference type="HOGENOM" id="CLU_020255_1_0_9"/>
<dbReference type="Gene3D" id="3.40.50.150">
    <property type="entry name" value="Vaccinia Virus protein VP39"/>
    <property type="match status" value="1"/>
</dbReference>
<dbReference type="Pfam" id="PF22837">
    <property type="entry name" value="M_Eco57I_C"/>
    <property type="match status" value="1"/>
</dbReference>
<dbReference type="RefSeq" id="WP_026366495.1">
    <property type="nucleotide sequence ID" value="NZ_CP009933.1"/>
</dbReference>
<dbReference type="PROSITE" id="PS00092">
    <property type="entry name" value="N6_MTASE"/>
    <property type="match status" value="1"/>
</dbReference>
<comment type="similarity">
    <text evidence="1">Belongs to the N(4)/N(6)-methyltransferase family.</text>
</comment>
<dbReference type="GO" id="GO:0009007">
    <property type="term" value="F:site-specific DNA-methyltransferase (adenine-specific) activity"/>
    <property type="evidence" value="ECO:0007669"/>
    <property type="project" value="UniProtKB-EC"/>
</dbReference>
<dbReference type="PRINTS" id="PR00507">
    <property type="entry name" value="N12N6MTFRASE"/>
</dbReference>
<dbReference type="REBASE" id="88457">
    <property type="entry name" value="M.Csc25775ORFCP"/>
</dbReference>